<feature type="domain" description="NAD(P)-binding" evidence="1">
    <location>
        <begin position="30"/>
        <end position="171"/>
    </location>
</feature>
<dbReference type="EMBL" id="BX842656">
    <property type="protein sequence ID" value="CAE81006.1"/>
    <property type="molecule type" value="Genomic_DNA"/>
</dbReference>
<organism evidence="2 3">
    <name type="scientific">Bdellovibrio bacteriovorus (strain ATCC 15356 / DSM 50701 / NCIMB 9529 / HD100)</name>
    <dbReference type="NCBI Taxonomy" id="264462"/>
    <lineage>
        <taxon>Bacteria</taxon>
        <taxon>Pseudomonadati</taxon>
        <taxon>Bdellovibrionota</taxon>
        <taxon>Bdellovibrionia</taxon>
        <taxon>Bdellovibrionales</taxon>
        <taxon>Pseudobdellovibrionaceae</taxon>
        <taxon>Bdellovibrio</taxon>
    </lineage>
</organism>
<dbReference type="PANTHER" id="PTHR12126:SF11">
    <property type="entry name" value="NADH DEHYDROGENASE [UBIQUINONE] 1 ALPHA SUBCOMPLEX SUBUNIT 9, MITOCHONDRIAL"/>
    <property type="match status" value="1"/>
</dbReference>
<evidence type="ECO:0000313" key="3">
    <source>
        <dbReference type="Proteomes" id="UP000008080"/>
    </source>
</evidence>
<dbReference type="Pfam" id="PF13460">
    <property type="entry name" value="NAD_binding_10"/>
    <property type="match status" value="1"/>
</dbReference>
<gene>
    <name evidence="2" type="ordered locus">Bd3629</name>
</gene>
<sequence>MLFANNFRTLDECDRIILFARFEVKVAIAGASGFVGKALIKELQGHHEVVALSRSSKKDSGDGIEWRSCDLFSLLDAEKALQGCDVAVYLVHSMRPSAQLTQGTFEDFDLIVADNFVRAAETCGVKRIFYLGGMCPENSQEMSRHLRSRLEVEGIFKTSRILATILRAAVILGPEGSSFHIMTRLVERLPVMVCPKWTSTLSQPVALRDVVRSLRYCIETAETQNHIYDIGGPDVISYLDMMKMIARMQGLKRKLLPIPFLSPNLSTLWVCLVTGAPKALVAPLVEGLRSTLLVSDKRRLEIPGYRFMPVAEALEEALSEFTEKKTPLAFQKSPLGSYEVRSVQRLLIPEGVTADEVAHAYMEFLPSMRPGLMKVEVSGRWVNFCWSFPYVRLLILEYSPERSWSHRQLFYVRGGLLAQKTVRGRLEFRETLGGKAVIAAIHEFKPRMPWFLYRWTQALFHIWVMRQFGLYLNRPKSAR</sequence>
<dbReference type="InterPro" id="IPR016040">
    <property type="entry name" value="NAD(P)-bd_dom"/>
</dbReference>
<dbReference type="InterPro" id="IPR036291">
    <property type="entry name" value="NAD(P)-bd_dom_sf"/>
</dbReference>
<dbReference type="GO" id="GO:0044877">
    <property type="term" value="F:protein-containing complex binding"/>
    <property type="evidence" value="ECO:0007669"/>
    <property type="project" value="TreeGrafter"/>
</dbReference>
<proteinExistence type="predicted"/>
<dbReference type="Proteomes" id="UP000008080">
    <property type="component" value="Chromosome"/>
</dbReference>
<dbReference type="Gene3D" id="3.40.50.720">
    <property type="entry name" value="NAD(P)-binding Rossmann-like Domain"/>
    <property type="match status" value="1"/>
</dbReference>
<evidence type="ECO:0000313" key="2">
    <source>
        <dbReference type="EMBL" id="CAE81006.1"/>
    </source>
</evidence>
<dbReference type="HOGENOM" id="CLU_569777_0_0_7"/>
<dbReference type="KEGG" id="bba:Bd3629"/>
<name>Q6MHC1_BDEBA</name>
<reference evidence="2 3" key="1">
    <citation type="journal article" date="2004" name="Science">
        <title>A predator unmasked: life cycle of Bdellovibrio bacteriovorus from a genomic perspective.</title>
        <authorList>
            <person name="Rendulic S."/>
            <person name="Jagtap P."/>
            <person name="Rosinus A."/>
            <person name="Eppinger M."/>
            <person name="Baar C."/>
            <person name="Lanz C."/>
            <person name="Keller H."/>
            <person name="Lambert C."/>
            <person name="Evans K.J."/>
            <person name="Goesmann A."/>
            <person name="Meyer F."/>
            <person name="Sockett R.E."/>
            <person name="Schuster S.C."/>
        </authorList>
    </citation>
    <scope>NUCLEOTIDE SEQUENCE [LARGE SCALE GENOMIC DNA]</scope>
    <source>
        <strain evidence="3">ATCC 15356 / DSM 50701 / NCIMB 9529 / HD100</strain>
    </source>
</reference>
<dbReference type="SUPFAM" id="SSF51735">
    <property type="entry name" value="NAD(P)-binding Rossmann-fold domains"/>
    <property type="match status" value="1"/>
</dbReference>
<dbReference type="STRING" id="264462.Bd3629"/>
<protein>
    <recommendedName>
        <fullName evidence="1">NAD(P)-binding domain-containing protein</fullName>
    </recommendedName>
</protein>
<dbReference type="PANTHER" id="PTHR12126">
    <property type="entry name" value="NADH-UBIQUINONE OXIDOREDUCTASE 39 KDA SUBUNIT-RELATED"/>
    <property type="match status" value="1"/>
</dbReference>
<dbReference type="eggNOG" id="COG0702">
    <property type="taxonomic scope" value="Bacteria"/>
</dbReference>
<dbReference type="InterPro" id="IPR051207">
    <property type="entry name" value="ComplexI_NDUFA9_subunit"/>
</dbReference>
<evidence type="ECO:0000259" key="1">
    <source>
        <dbReference type="Pfam" id="PF13460"/>
    </source>
</evidence>
<keyword evidence="3" id="KW-1185">Reference proteome</keyword>
<dbReference type="AlphaFoldDB" id="Q6MHC1"/>
<accession>Q6MHC1</accession>